<dbReference type="EMBL" id="JJQU01000021">
    <property type="protein sequence ID" value="KKH90519.1"/>
    <property type="molecule type" value="Genomic_DNA"/>
</dbReference>
<name>A0A0F8TYZ9_METMZ</name>
<evidence type="ECO:0000256" key="1">
    <source>
        <dbReference type="SAM" id="MobiDB-lite"/>
    </source>
</evidence>
<dbReference type="SUPFAM" id="SSF56524">
    <property type="entry name" value="Oxidoreductase molybdopterin-binding domain"/>
    <property type="match status" value="1"/>
</dbReference>
<dbReference type="GeneID" id="97802339"/>
<organism evidence="3 4">
    <name type="scientific">Methanosarcina mazei</name>
    <name type="common">Methanosarcina frisia</name>
    <dbReference type="NCBI Taxonomy" id="2209"/>
    <lineage>
        <taxon>Archaea</taxon>
        <taxon>Methanobacteriati</taxon>
        <taxon>Methanobacteriota</taxon>
        <taxon>Stenosarchaea group</taxon>
        <taxon>Methanomicrobia</taxon>
        <taxon>Methanosarcinales</taxon>
        <taxon>Methanosarcinaceae</taxon>
        <taxon>Methanosarcina</taxon>
    </lineage>
</organism>
<dbReference type="Gene3D" id="3.90.420.10">
    <property type="entry name" value="Oxidoreductase, molybdopterin-binding domain"/>
    <property type="match status" value="1"/>
</dbReference>
<evidence type="ECO:0000313" key="4">
    <source>
        <dbReference type="Proteomes" id="UP000034152"/>
    </source>
</evidence>
<dbReference type="PROSITE" id="PS51257">
    <property type="entry name" value="PROKAR_LIPOPROTEIN"/>
    <property type="match status" value="1"/>
</dbReference>
<gene>
    <name evidence="2" type="ORF">DU47_13720</name>
    <name evidence="3" type="ORF">DU80_14525</name>
</gene>
<dbReference type="InterPro" id="IPR036374">
    <property type="entry name" value="OxRdtase_Mopterin-bd_sf"/>
</dbReference>
<dbReference type="Proteomes" id="UP000034578">
    <property type="component" value="Unassembled WGS sequence"/>
</dbReference>
<reference evidence="4 5" key="1">
    <citation type="journal article" date="2015" name="ISME J.">
        <title>Genomic and phenotypic differentiation among Methanosarcina mazei populations from Columbia River sediment.</title>
        <authorList>
            <person name="Youngblut N.D."/>
            <person name="Wirth J.S."/>
            <person name="Henriksen J.R."/>
            <person name="Smith M."/>
            <person name="Simon H."/>
            <person name="Metcalf W.W."/>
            <person name="Whitaker R.J."/>
        </authorList>
    </citation>
    <scope>NUCLEOTIDE SEQUENCE [LARGE SCALE GENOMIC DNA]</scope>
    <source>
        <strain evidence="3 4">1.H.M.2.1</strain>
        <strain evidence="2 5">2.F.A.2.4</strain>
    </source>
</reference>
<accession>A0A0F8TYZ9</accession>
<feature type="compositionally biased region" description="Acidic residues" evidence="1">
    <location>
        <begin position="226"/>
        <end position="242"/>
    </location>
</feature>
<comment type="caution">
    <text evidence="3">The sequence shown here is derived from an EMBL/GenBank/DDBJ whole genome shotgun (WGS) entry which is preliminary data.</text>
</comment>
<keyword evidence="5" id="KW-1185">Reference proteome</keyword>
<sequence length="242" mass="26640">MEKKVILTILLIASISASLLISGCTSDTAEEEETKVDLSENTEDIKLNLKSELPENVSDTAEKEDSESDLSKNAADTTLEEDLKSELPENQNYTIDISGGTKGNTTLTYSDLKAMDFVKRSNVTYYDSTGNKTASDFIGIEWNKILEKGEDPAAEAYFKVYSPDGYNVVYTRDQANDTILAFIEDGKALTADLKDNPVHLVYVDGMQCHWVTLPVKIEVSSTNPDESSEMDMSEENGENSSA</sequence>
<dbReference type="Proteomes" id="UP000034152">
    <property type="component" value="Unassembled WGS sequence"/>
</dbReference>
<evidence type="ECO:0008006" key="6">
    <source>
        <dbReference type="Google" id="ProtNLM"/>
    </source>
</evidence>
<evidence type="ECO:0000313" key="2">
    <source>
        <dbReference type="EMBL" id="KKG06284.1"/>
    </source>
</evidence>
<proteinExistence type="predicted"/>
<dbReference type="PATRIC" id="fig|2209.56.peg.3136"/>
<protein>
    <recommendedName>
        <fullName evidence="6">Oxidoreductase molybdopterin-binding domain-containing protein</fullName>
    </recommendedName>
</protein>
<evidence type="ECO:0000313" key="5">
    <source>
        <dbReference type="Proteomes" id="UP000034578"/>
    </source>
</evidence>
<dbReference type="EMBL" id="JJOS01000012">
    <property type="protein sequence ID" value="KKG06284.1"/>
    <property type="molecule type" value="Genomic_DNA"/>
</dbReference>
<feature type="region of interest" description="Disordered" evidence="1">
    <location>
        <begin position="53"/>
        <end position="73"/>
    </location>
</feature>
<evidence type="ECO:0000313" key="3">
    <source>
        <dbReference type="EMBL" id="KKH90519.1"/>
    </source>
</evidence>
<feature type="region of interest" description="Disordered" evidence="1">
    <location>
        <begin position="221"/>
        <end position="242"/>
    </location>
</feature>
<dbReference type="RefSeq" id="WP_048048047.1">
    <property type="nucleotide sequence ID" value="NZ_AP019780.1"/>
</dbReference>
<dbReference type="AlphaFoldDB" id="A0A0F8TYZ9"/>